<dbReference type="CDD" id="cd09275">
    <property type="entry name" value="RNase_HI_RT_DIRS1"/>
    <property type="match status" value="1"/>
</dbReference>
<organism evidence="1 2">
    <name type="scientific">Mytilus coruscus</name>
    <name type="common">Sea mussel</name>
    <dbReference type="NCBI Taxonomy" id="42192"/>
    <lineage>
        <taxon>Eukaryota</taxon>
        <taxon>Metazoa</taxon>
        <taxon>Spiralia</taxon>
        <taxon>Lophotrochozoa</taxon>
        <taxon>Mollusca</taxon>
        <taxon>Bivalvia</taxon>
        <taxon>Autobranchia</taxon>
        <taxon>Pteriomorphia</taxon>
        <taxon>Mytilida</taxon>
        <taxon>Mytiloidea</taxon>
        <taxon>Mytilidae</taxon>
        <taxon>Mytilinae</taxon>
        <taxon>Mytilus</taxon>
    </lineage>
</organism>
<evidence type="ECO:0008006" key="3">
    <source>
        <dbReference type="Google" id="ProtNLM"/>
    </source>
</evidence>
<accession>A0A6J8A4H4</accession>
<proteinExistence type="predicted"/>
<name>A0A6J8A4H4_MYTCO</name>
<dbReference type="EMBL" id="CACVKT020000587">
    <property type="protein sequence ID" value="CAC5361319.1"/>
    <property type="molecule type" value="Genomic_DNA"/>
</dbReference>
<evidence type="ECO:0000313" key="1">
    <source>
        <dbReference type="EMBL" id="CAC5361319.1"/>
    </source>
</evidence>
<keyword evidence="2" id="KW-1185">Reference proteome</keyword>
<dbReference type="AlphaFoldDB" id="A0A6J8A4H4"/>
<dbReference type="Proteomes" id="UP000507470">
    <property type="component" value="Unassembled WGS sequence"/>
</dbReference>
<protein>
    <recommendedName>
        <fullName evidence="3">Reverse transcriptase RNase H-like domain-containing protein</fullName>
    </recommendedName>
</protein>
<evidence type="ECO:0000313" key="2">
    <source>
        <dbReference type="Proteomes" id="UP000507470"/>
    </source>
</evidence>
<dbReference type="OrthoDB" id="6128509at2759"/>
<gene>
    <name evidence="1" type="ORF">MCOR_3501</name>
</gene>
<sequence length="168" mass="18738">MYDSNFVGKAIQDLLDAYLIREKSNALFVVNPLMVSISQSGKGHLILDLRHVHKQPVAVLRENSDFKEFTDASDGAAGGFVANSDYTMHNQRLQHEVIKSSTWRELKAVELSIESFKHLLSNSSVSFFADNQNVVGIIQKGSKVPELHTLALSIFNICVSFNISLYPQ</sequence>
<reference evidence="1 2" key="1">
    <citation type="submission" date="2020-06" db="EMBL/GenBank/DDBJ databases">
        <authorList>
            <person name="Li R."/>
            <person name="Bekaert M."/>
        </authorList>
    </citation>
    <scope>NUCLEOTIDE SEQUENCE [LARGE SCALE GENOMIC DNA]</scope>
    <source>
        <strain evidence="2">wild</strain>
    </source>
</reference>